<feature type="transmembrane region" description="Helical" evidence="1">
    <location>
        <begin position="30"/>
        <end position="49"/>
    </location>
</feature>
<accession>A0A382KZ21</accession>
<keyword evidence="1" id="KW-0812">Transmembrane</keyword>
<feature type="non-terminal residue" evidence="2">
    <location>
        <position position="93"/>
    </location>
</feature>
<gene>
    <name evidence="2" type="ORF">METZ01_LOCUS281166</name>
</gene>
<dbReference type="AlphaFoldDB" id="A0A382KZ21"/>
<proteinExistence type="predicted"/>
<dbReference type="EMBL" id="UINC01083017">
    <property type="protein sequence ID" value="SVC28312.1"/>
    <property type="molecule type" value="Genomic_DNA"/>
</dbReference>
<keyword evidence="1" id="KW-1133">Transmembrane helix</keyword>
<feature type="transmembrane region" description="Helical" evidence="1">
    <location>
        <begin position="7"/>
        <end position="24"/>
    </location>
</feature>
<sequence length="93" mass="10226">MDFKKIAGGLIFVIGVFAFIVSISNNNLNFALIYLTAALILWVLYSLLLDAFDVRVFAWIISASGFLVAISVFFMFGIEEVPYPVGAIVFHSG</sequence>
<evidence type="ECO:0000256" key="1">
    <source>
        <dbReference type="SAM" id="Phobius"/>
    </source>
</evidence>
<keyword evidence="1" id="KW-0472">Membrane</keyword>
<protein>
    <submittedName>
        <fullName evidence="2">Uncharacterized protein</fullName>
    </submittedName>
</protein>
<evidence type="ECO:0000313" key="2">
    <source>
        <dbReference type="EMBL" id="SVC28312.1"/>
    </source>
</evidence>
<name>A0A382KZ21_9ZZZZ</name>
<feature type="transmembrane region" description="Helical" evidence="1">
    <location>
        <begin position="56"/>
        <end position="78"/>
    </location>
</feature>
<organism evidence="2">
    <name type="scientific">marine metagenome</name>
    <dbReference type="NCBI Taxonomy" id="408172"/>
    <lineage>
        <taxon>unclassified sequences</taxon>
        <taxon>metagenomes</taxon>
        <taxon>ecological metagenomes</taxon>
    </lineage>
</organism>
<reference evidence="2" key="1">
    <citation type="submission" date="2018-05" db="EMBL/GenBank/DDBJ databases">
        <authorList>
            <person name="Lanie J.A."/>
            <person name="Ng W.-L."/>
            <person name="Kazmierczak K.M."/>
            <person name="Andrzejewski T.M."/>
            <person name="Davidsen T.M."/>
            <person name="Wayne K.J."/>
            <person name="Tettelin H."/>
            <person name="Glass J.I."/>
            <person name="Rusch D."/>
            <person name="Podicherti R."/>
            <person name="Tsui H.-C.T."/>
            <person name="Winkler M.E."/>
        </authorList>
    </citation>
    <scope>NUCLEOTIDE SEQUENCE</scope>
</reference>